<feature type="transmembrane region" description="Helical" evidence="6">
    <location>
        <begin position="446"/>
        <end position="466"/>
    </location>
</feature>
<protein>
    <submittedName>
        <fullName evidence="7">AbgT family transporter</fullName>
    </submittedName>
</protein>
<dbReference type="PANTHER" id="PTHR43652:SF6">
    <property type="entry name" value="ARGININE REPRESSOR"/>
    <property type="match status" value="1"/>
</dbReference>
<proteinExistence type="predicted"/>
<evidence type="ECO:0000256" key="5">
    <source>
        <dbReference type="ARBA" id="ARBA00023136"/>
    </source>
</evidence>
<dbReference type="Proteomes" id="UP001062738">
    <property type="component" value="Unassembled WGS sequence"/>
</dbReference>
<dbReference type="PANTHER" id="PTHR43652">
    <property type="entry name" value="BASIC AMINO ACID ANTIPORTER YFCC-RELATED"/>
    <property type="match status" value="1"/>
</dbReference>
<comment type="subcellular location">
    <subcellularLocation>
        <location evidence="1">Cell membrane</location>
        <topology evidence="1">Multi-pass membrane protein</topology>
    </subcellularLocation>
</comment>
<dbReference type="RefSeq" id="WP_265151071.1">
    <property type="nucleotide sequence ID" value="NZ_JAOXXL010000001.1"/>
</dbReference>
<keyword evidence="5 6" id="KW-0472">Membrane</keyword>
<evidence type="ECO:0000256" key="3">
    <source>
        <dbReference type="ARBA" id="ARBA00022692"/>
    </source>
</evidence>
<dbReference type="Pfam" id="PF03606">
    <property type="entry name" value="DcuC"/>
    <property type="match status" value="1"/>
</dbReference>
<dbReference type="InterPro" id="IPR051679">
    <property type="entry name" value="DASS-Related_Transporters"/>
</dbReference>
<feature type="transmembrane region" description="Helical" evidence="6">
    <location>
        <begin position="68"/>
        <end position="91"/>
    </location>
</feature>
<evidence type="ECO:0000256" key="6">
    <source>
        <dbReference type="SAM" id="Phobius"/>
    </source>
</evidence>
<evidence type="ECO:0000313" key="8">
    <source>
        <dbReference type="Proteomes" id="UP001062738"/>
    </source>
</evidence>
<name>A0ABT4DEL0_FUSSI</name>
<keyword evidence="2" id="KW-1003">Cell membrane</keyword>
<evidence type="ECO:0000256" key="1">
    <source>
        <dbReference type="ARBA" id="ARBA00004651"/>
    </source>
</evidence>
<feature type="transmembrane region" description="Helical" evidence="6">
    <location>
        <begin position="279"/>
        <end position="298"/>
    </location>
</feature>
<dbReference type="EMBL" id="JAOXXL010000001">
    <property type="protein sequence ID" value="MCY7007027.1"/>
    <property type="molecule type" value="Genomic_DNA"/>
</dbReference>
<accession>A0ABT4DEL0</accession>
<feature type="transmembrane region" description="Helical" evidence="6">
    <location>
        <begin position="254"/>
        <end position="273"/>
    </location>
</feature>
<organism evidence="7 8">
    <name type="scientific">Fusobacterium simiae</name>
    <dbReference type="NCBI Taxonomy" id="855"/>
    <lineage>
        <taxon>Bacteria</taxon>
        <taxon>Fusobacteriati</taxon>
        <taxon>Fusobacteriota</taxon>
        <taxon>Fusobacteriia</taxon>
        <taxon>Fusobacteriales</taxon>
        <taxon>Fusobacteriaceae</taxon>
        <taxon>Fusobacterium</taxon>
    </lineage>
</organism>
<reference evidence="7" key="1">
    <citation type="submission" date="2022-09" db="EMBL/GenBank/DDBJ databases">
        <authorList>
            <person name="Zoaiter M."/>
        </authorList>
    </citation>
    <scope>NUCLEOTIDE SEQUENCE</scope>
    <source>
        <strain evidence="7">DSM 19848</strain>
    </source>
</reference>
<feature type="transmembrane region" description="Helical" evidence="6">
    <location>
        <begin position="188"/>
        <end position="210"/>
    </location>
</feature>
<keyword evidence="4 6" id="KW-1133">Transmembrane helix</keyword>
<evidence type="ECO:0000256" key="4">
    <source>
        <dbReference type="ARBA" id="ARBA00022989"/>
    </source>
</evidence>
<feature type="transmembrane region" description="Helical" evidence="6">
    <location>
        <begin position="112"/>
        <end position="141"/>
    </location>
</feature>
<evidence type="ECO:0000256" key="2">
    <source>
        <dbReference type="ARBA" id="ARBA00022475"/>
    </source>
</evidence>
<gene>
    <name evidence="7" type="ORF">OCK72_00010</name>
</gene>
<dbReference type="InterPro" id="IPR018385">
    <property type="entry name" value="C4_dicarb_anaerob_car-like"/>
</dbReference>
<keyword evidence="8" id="KW-1185">Reference proteome</keyword>
<feature type="transmembrane region" description="Helical" evidence="6">
    <location>
        <begin position="310"/>
        <end position="333"/>
    </location>
</feature>
<dbReference type="PROSITE" id="PS51257">
    <property type="entry name" value="PROKAR_LIPOPROTEIN"/>
    <property type="match status" value="1"/>
</dbReference>
<keyword evidence="3 6" id="KW-0812">Transmembrane</keyword>
<comment type="caution">
    <text evidence="7">The sequence shown here is derived from an EMBL/GenBank/DDBJ whole genome shotgun (WGS) entry which is preliminary data.</text>
</comment>
<sequence>MKKKFKMPHLLWLMLGLVVLSCLATYIIPAGKFAVDLNGKILADQFEYLGNQTPISLWQGFCLIKDGLVGASTIIFVVMISGANIHIILETKAIDDFMNWSLHKMKDKNKNILIILLFFLMAYLGGFGGTDALIAVVPIGLLFSKKLKLDPIVALGVTTFATLIGFGTGPAQQATTQMLMGIAPYSSFFTRFAYMNFFIIVGIIMVLSYVKKIQKNPENSLMYSEGWNPNKAENKDNINENELIKETKISWKTFLILIVFFTQYLIIVLYPLLGGDNSKLFNVMIAVLTISSLIIGLLGGMSGDELGKQFGAGLASMAFIGFIIGLAKVISLILNDGNVIHTIVYTLTKPLKFLPESVTNIGIAIIVSILNPLIPSATSKAAILVPIIHPVAETLKLNLNIVIVAFQLGDGFTNLISPLLGWMVGSCVMAEVPFSKWVKWVFPKVIIFMLLSFALIFILTITGWTGRF</sequence>
<evidence type="ECO:0000313" key="7">
    <source>
        <dbReference type="EMBL" id="MCY7007027.1"/>
    </source>
</evidence>